<dbReference type="InterPro" id="IPR007450">
    <property type="entry name" value="BamE_dom"/>
</dbReference>
<dbReference type="Gene3D" id="3.30.1450.10">
    <property type="match status" value="1"/>
</dbReference>
<protein>
    <submittedName>
        <fullName evidence="5">Beta-barrel assembly machine subunit BamE</fullName>
    </submittedName>
</protein>
<keyword evidence="1 3" id="KW-0732">Signal</keyword>
<keyword evidence="6" id="KW-1185">Reference proteome</keyword>
<organism evidence="5 6">
    <name type="scientific">Trinickia caryophylli</name>
    <name type="common">Paraburkholderia caryophylli</name>
    <dbReference type="NCBI Taxonomy" id="28094"/>
    <lineage>
        <taxon>Bacteria</taxon>
        <taxon>Pseudomonadati</taxon>
        <taxon>Pseudomonadota</taxon>
        <taxon>Betaproteobacteria</taxon>
        <taxon>Burkholderiales</taxon>
        <taxon>Burkholderiaceae</taxon>
        <taxon>Trinickia</taxon>
    </lineage>
</organism>
<dbReference type="STRING" id="28094.SAMN06295900_10846"/>
<dbReference type="InterPro" id="IPR037873">
    <property type="entry name" value="BamE-like"/>
</dbReference>
<evidence type="ECO:0000256" key="1">
    <source>
        <dbReference type="ARBA" id="ARBA00022729"/>
    </source>
</evidence>
<dbReference type="Proteomes" id="UP000192911">
    <property type="component" value="Unassembled WGS sequence"/>
</dbReference>
<feature type="domain" description="Outer membrane protein assembly factor BamE" evidence="4">
    <location>
        <begin position="103"/>
        <end position="166"/>
    </location>
</feature>
<evidence type="ECO:0000259" key="4">
    <source>
        <dbReference type="Pfam" id="PF04355"/>
    </source>
</evidence>
<feature type="chain" id="PRO_5012710797" evidence="3">
    <location>
        <begin position="21"/>
        <end position="180"/>
    </location>
</feature>
<gene>
    <name evidence="5" type="ORF">SAMN06295900_10846</name>
</gene>
<dbReference type="PROSITE" id="PS51257">
    <property type="entry name" value="PROKAR_LIPOPROTEIN"/>
    <property type="match status" value="1"/>
</dbReference>
<dbReference type="GO" id="GO:0019867">
    <property type="term" value="C:outer membrane"/>
    <property type="evidence" value="ECO:0007669"/>
    <property type="project" value="InterPro"/>
</dbReference>
<keyword evidence="2" id="KW-0472">Membrane</keyword>
<reference evidence="6" key="1">
    <citation type="submission" date="2017-04" db="EMBL/GenBank/DDBJ databases">
        <authorList>
            <person name="Varghese N."/>
            <person name="Submissions S."/>
        </authorList>
    </citation>
    <scope>NUCLEOTIDE SEQUENCE [LARGE SCALE GENOMIC DNA]</scope>
    <source>
        <strain evidence="6">Ballard 720</strain>
    </source>
</reference>
<name>A0A1X7F8Z7_TRICW</name>
<evidence type="ECO:0000313" key="5">
    <source>
        <dbReference type="EMBL" id="SMF48309.1"/>
    </source>
</evidence>
<evidence type="ECO:0000313" key="6">
    <source>
        <dbReference type="Proteomes" id="UP000192911"/>
    </source>
</evidence>
<accession>A0A1X7F8Z7</accession>
<feature type="signal peptide" evidence="3">
    <location>
        <begin position="1"/>
        <end position="20"/>
    </location>
</feature>
<sequence>MNSKTVFVWLLAGALGGALAGCDDQKVSDVVSLIKPDELLFKDLTPGVSGLSDVRRQAGKPDFVWQNEDGSQQLEYPRGPNGTETYRVDIDAQGKFVGVTQILTAGNFARVHVGMTKDEVRRLLGRPGIVAAYALKHEEVWSWRWASGGYPDEEMFDVHFSRDGTVVGTSRSDVPNREHR</sequence>
<evidence type="ECO:0000256" key="3">
    <source>
        <dbReference type="SAM" id="SignalP"/>
    </source>
</evidence>
<proteinExistence type="predicted"/>
<dbReference type="EMBL" id="FXAH01000008">
    <property type="protein sequence ID" value="SMF48309.1"/>
    <property type="molecule type" value="Genomic_DNA"/>
</dbReference>
<dbReference type="AlphaFoldDB" id="A0A1X7F8Z7"/>
<dbReference type="Pfam" id="PF04355">
    <property type="entry name" value="BamE"/>
    <property type="match status" value="1"/>
</dbReference>
<evidence type="ECO:0000256" key="2">
    <source>
        <dbReference type="ARBA" id="ARBA00023136"/>
    </source>
</evidence>
<dbReference type="OrthoDB" id="5297256at2"/>